<protein>
    <recommendedName>
        <fullName evidence="8">LFA3</fullName>
    </recommendedName>
</protein>
<dbReference type="PANTHER" id="PTHR12080:SF125">
    <property type="entry name" value="CD48 ANTIGEN-LIKE"/>
    <property type="match status" value="1"/>
</dbReference>
<keyword evidence="7" id="KW-1185">Reference proteome</keyword>
<keyword evidence="4" id="KW-0325">Glycoprotein</keyword>
<name>A0ABV0WH99_9TELE</name>
<organism evidence="6 7">
    <name type="scientific">Xenotaenia resolanae</name>
    <dbReference type="NCBI Taxonomy" id="208358"/>
    <lineage>
        <taxon>Eukaryota</taxon>
        <taxon>Metazoa</taxon>
        <taxon>Chordata</taxon>
        <taxon>Craniata</taxon>
        <taxon>Vertebrata</taxon>
        <taxon>Euteleostomi</taxon>
        <taxon>Actinopterygii</taxon>
        <taxon>Neopterygii</taxon>
        <taxon>Teleostei</taxon>
        <taxon>Neoteleostei</taxon>
        <taxon>Acanthomorphata</taxon>
        <taxon>Ovalentaria</taxon>
        <taxon>Atherinomorphae</taxon>
        <taxon>Cyprinodontiformes</taxon>
        <taxon>Goodeidae</taxon>
        <taxon>Xenotaenia</taxon>
    </lineage>
</organism>
<evidence type="ECO:0000313" key="6">
    <source>
        <dbReference type="EMBL" id="MEQ2268183.1"/>
    </source>
</evidence>
<evidence type="ECO:0000256" key="3">
    <source>
        <dbReference type="ARBA" id="ARBA00023136"/>
    </source>
</evidence>
<comment type="subcellular location">
    <subcellularLocation>
        <location evidence="1">Membrane</location>
    </subcellularLocation>
</comment>
<comment type="caution">
    <text evidence="6">The sequence shown here is derived from an EMBL/GenBank/DDBJ whole genome shotgun (WGS) entry which is preliminary data.</text>
</comment>
<gene>
    <name evidence="6" type="ORF">XENORESO_016856</name>
</gene>
<evidence type="ECO:0000256" key="5">
    <source>
        <dbReference type="SAM" id="SignalP"/>
    </source>
</evidence>
<dbReference type="SUPFAM" id="SSF48726">
    <property type="entry name" value="Immunoglobulin"/>
    <property type="match status" value="1"/>
</dbReference>
<dbReference type="Gene3D" id="2.60.40.10">
    <property type="entry name" value="Immunoglobulins"/>
    <property type="match status" value="1"/>
</dbReference>
<evidence type="ECO:0000256" key="2">
    <source>
        <dbReference type="ARBA" id="ARBA00022729"/>
    </source>
</evidence>
<evidence type="ECO:0000256" key="4">
    <source>
        <dbReference type="ARBA" id="ARBA00023180"/>
    </source>
</evidence>
<dbReference type="Proteomes" id="UP001444071">
    <property type="component" value="Unassembled WGS sequence"/>
</dbReference>
<sequence>MLPIMFVFRTLAALLVLIIMEVKGANPIYKRVGDSAVLNPGPLSDPISTATWKHKSDLALEWFGTEIMCYRDFEGRCDLDQTSGSLIIKNLKLGDSGTYSPEINNKELGKMDLLVLQPVPQPTVSIQCNIEKTLCNLTCEASITAEFGSVAYKWKNEDRVLSNSKELEIKT</sequence>
<dbReference type="EMBL" id="JAHRIM010045682">
    <property type="protein sequence ID" value="MEQ2268183.1"/>
    <property type="molecule type" value="Genomic_DNA"/>
</dbReference>
<evidence type="ECO:0008006" key="8">
    <source>
        <dbReference type="Google" id="ProtNLM"/>
    </source>
</evidence>
<proteinExistence type="predicted"/>
<accession>A0ABV0WH99</accession>
<evidence type="ECO:0000256" key="1">
    <source>
        <dbReference type="ARBA" id="ARBA00004370"/>
    </source>
</evidence>
<keyword evidence="2 5" id="KW-0732">Signal</keyword>
<feature type="non-terminal residue" evidence="6">
    <location>
        <position position="171"/>
    </location>
</feature>
<reference evidence="6 7" key="1">
    <citation type="submission" date="2021-06" db="EMBL/GenBank/DDBJ databases">
        <authorList>
            <person name="Palmer J.M."/>
        </authorList>
    </citation>
    <scope>NUCLEOTIDE SEQUENCE [LARGE SCALE GENOMIC DNA]</scope>
    <source>
        <strain evidence="6 7">XR_2019</strain>
        <tissue evidence="6">Muscle</tissue>
    </source>
</reference>
<dbReference type="InterPro" id="IPR036179">
    <property type="entry name" value="Ig-like_dom_sf"/>
</dbReference>
<dbReference type="PANTHER" id="PTHR12080">
    <property type="entry name" value="SIGNALING LYMPHOCYTIC ACTIVATION MOLECULE"/>
    <property type="match status" value="1"/>
</dbReference>
<evidence type="ECO:0000313" key="7">
    <source>
        <dbReference type="Proteomes" id="UP001444071"/>
    </source>
</evidence>
<dbReference type="InterPro" id="IPR015631">
    <property type="entry name" value="CD2/SLAM_rcpt"/>
</dbReference>
<feature type="chain" id="PRO_5046474605" description="LFA3" evidence="5">
    <location>
        <begin position="25"/>
        <end position="171"/>
    </location>
</feature>
<keyword evidence="3" id="KW-0472">Membrane</keyword>
<feature type="signal peptide" evidence="5">
    <location>
        <begin position="1"/>
        <end position="24"/>
    </location>
</feature>
<dbReference type="InterPro" id="IPR013783">
    <property type="entry name" value="Ig-like_fold"/>
</dbReference>